<organism evidence="1 2">
    <name type="scientific">Oryza sativa subsp. japonica</name>
    <name type="common">Rice</name>
    <dbReference type="NCBI Taxonomy" id="39947"/>
    <lineage>
        <taxon>Eukaryota</taxon>
        <taxon>Viridiplantae</taxon>
        <taxon>Streptophyta</taxon>
        <taxon>Embryophyta</taxon>
        <taxon>Tracheophyta</taxon>
        <taxon>Spermatophyta</taxon>
        <taxon>Magnoliopsida</taxon>
        <taxon>Liliopsida</taxon>
        <taxon>Poales</taxon>
        <taxon>Poaceae</taxon>
        <taxon>BOP clade</taxon>
        <taxon>Oryzoideae</taxon>
        <taxon>Oryzeae</taxon>
        <taxon>Oryzinae</taxon>
        <taxon>Oryza</taxon>
        <taxon>Oryza sativa</taxon>
    </lineage>
</organism>
<reference evidence="2" key="1">
    <citation type="journal article" date="2005" name="Nature">
        <title>The map-based sequence of the rice genome.</title>
        <authorList>
            <consortium name="International rice genome sequencing project (IRGSP)"/>
            <person name="Matsumoto T."/>
            <person name="Wu J."/>
            <person name="Kanamori H."/>
            <person name="Katayose Y."/>
            <person name="Fujisawa M."/>
            <person name="Namiki N."/>
            <person name="Mizuno H."/>
            <person name="Yamamoto K."/>
            <person name="Antonio B.A."/>
            <person name="Baba T."/>
            <person name="Sakata K."/>
            <person name="Nagamura Y."/>
            <person name="Aoki H."/>
            <person name="Arikawa K."/>
            <person name="Arita K."/>
            <person name="Bito T."/>
            <person name="Chiden Y."/>
            <person name="Fujitsuka N."/>
            <person name="Fukunaka R."/>
            <person name="Hamada M."/>
            <person name="Harada C."/>
            <person name="Hayashi A."/>
            <person name="Hijishita S."/>
            <person name="Honda M."/>
            <person name="Hosokawa S."/>
            <person name="Ichikawa Y."/>
            <person name="Idonuma A."/>
            <person name="Iijima M."/>
            <person name="Ikeda M."/>
            <person name="Ikeno M."/>
            <person name="Ito K."/>
            <person name="Ito S."/>
            <person name="Ito T."/>
            <person name="Ito Y."/>
            <person name="Ito Y."/>
            <person name="Iwabuchi A."/>
            <person name="Kamiya K."/>
            <person name="Karasawa W."/>
            <person name="Kurita K."/>
            <person name="Katagiri S."/>
            <person name="Kikuta A."/>
            <person name="Kobayashi H."/>
            <person name="Kobayashi N."/>
            <person name="Machita K."/>
            <person name="Maehara T."/>
            <person name="Masukawa M."/>
            <person name="Mizubayashi T."/>
            <person name="Mukai Y."/>
            <person name="Nagasaki H."/>
            <person name="Nagata Y."/>
            <person name="Naito S."/>
            <person name="Nakashima M."/>
            <person name="Nakama Y."/>
            <person name="Nakamichi Y."/>
            <person name="Nakamura M."/>
            <person name="Meguro A."/>
            <person name="Negishi M."/>
            <person name="Ohta I."/>
            <person name="Ohta T."/>
            <person name="Okamoto M."/>
            <person name="Ono N."/>
            <person name="Saji S."/>
            <person name="Sakaguchi M."/>
            <person name="Sakai K."/>
            <person name="Shibata M."/>
            <person name="Shimokawa T."/>
            <person name="Song J."/>
            <person name="Takazaki Y."/>
            <person name="Terasawa K."/>
            <person name="Tsugane M."/>
            <person name="Tsuji K."/>
            <person name="Ueda S."/>
            <person name="Waki K."/>
            <person name="Yamagata H."/>
            <person name="Yamamoto M."/>
            <person name="Yamamoto S."/>
            <person name="Yamane H."/>
            <person name="Yoshiki S."/>
            <person name="Yoshihara R."/>
            <person name="Yukawa K."/>
            <person name="Zhong H."/>
            <person name="Yano M."/>
            <person name="Yuan Q."/>
            <person name="Ouyang S."/>
            <person name="Liu J."/>
            <person name="Jones K.M."/>
            <person name="Gansberger K."/>
            <person name="Moffat K."/>
            <person name="Hill J."/>
            <person name="Bera J."/>
            <person name="Fadrosh D."/>
            <person name="Jin S."/>
            <person name="Johri S."/>
            <person name="Kim M."/>
            <person name="Overton L."/>
            <person name="Reardon M."/>
            <person name="Tsitrin T."/>
            <person name="Vuong H."/>
            <person name="Weaver B."/>
            <person name="Ciecko A."/>
            <person name="Tallon L."/>
            <person name="Jackson J."/>
            <person name="Pai G."/>
            <person name="Aken S.V."/>
            <person name="Utterback T."/>
            <person name="Reidmuller S."/>
            <person name="Feldblyum T."/>
            <person name="Hsiao J."/>
            <person name="Zismann V."/>
            <person name="Iobst S."/>
            <person name="de Vazeille A.R."/>
            <person name="Buell C.R."/>
            <person name="Ying K."/>
            <person name="Li Y."/>
            <person name="Lu T."/>
            <person name="Huang Y."/>
            <person name="Zhao Q."/>
            <person name="Feng Q."/>
            <person name="Zhang L."/>
            <person name="Zhu J."/>
            <person name="Weng Q."/>
            <person name="Mu J."/>
            <person name="Lu Y."/>
            <person name="Fan D."/>
            <person name="Liu Y."/>
            <person name="Guan J."/>
            <person name="Zhang Y."/>
            <person name="Yu S."/>
            <person name="Liu X."/>
            <person name="Zhang Y."/>
            <person name="Hong G."/>
            <person name="Han B."/>
            <person name="Choisne N."/>
            <person name="Demange N."/>
            <person name="Orjeda G."/>
            <person name="Samain S."/>
            <person name="Cattolico L."/>
            <person name="Pelletier E."/>
            <person name="Couloux A."/>
            <person name="Segurens B."/>
            <person name="Wincker P."/>
            <person name="D'Hont A."/>
            <person name="Scarpelli C."/>
            <person name="Weissenbach J."/>
            <person name="Salanoubat M."/>
            <person name="Quetier F."/>
            <person name="Yu Y."/>
            <person name="Kim H.R."/>
            <person name="Rambo T."/>
            <person name="Currie J."/>
            <person name="Collura K."/>
            <person name="Luo M."/>
            <person name="Yang T."/>
            <person name="Ammiraju J.S.S."/>
            <person name="Engler F."/>
            <person name="Soderlund C."/>
            <person name="Wing R.A."/>
            <person name="Palmer L.E."/>
            <person name="de la Bastide M."/>
            <person name="Spiegel L."/>
            <person name="Nascimento L."/>
            <person name="Zutavern T."/>
            <person name="O'Shaughnessy A."/>
            <person name="Dike S."/>
            <person name="Dedhia N."/>
            <person name="Preston R."/>
            <person name="Balija V."/>
            <person name="McCombie W.R."/>
            <person name="Chow T."/>
            <person name="Chen H."/>
            <person name="Chung M."/>
            <person name="Chen C."/>
            <person name="Shaw J."/>
            <person name="Wu H."/>
            <person name="Hsiao K."/>
            <person name="Chao Y."/>
            <person name="Chu M."/>
            <person name="Cheng C."/>
            <person name="Hour A."/>
            <person name="Lee P."/>
            <person name="Lin S."/>
            <person name="Lin Y."/>
            <person name="Liou J."/>
            <person name="Liu S."/>
            <person name="Hsing Y."/>
            <person name="Raghuvanshi S."/>
            <person name="Mohanty A."/>
            <person name="Bharti A.K."/>
            <person name="Gaur A."/>
            <person name="Gupta V."/>
            <person name="Kumar D."/>
            <person name="Ravi V."/>
            <person name="Vij S."/>
            <person name="Kapur A."/>
            <person name="Khurana P."/>
            <person name="Khurana P."/>
            <person name="Khurana J.P."/>
            <person name="Tyagi A.K."/>
            <person name="Gaikwad K."/>
            <person name="Singh A."/>
            <person name="Dalal V."/>
            <person name="Srivastava S."/>
            <person name="Dixit A."/>
            <person name="Pal A.K."/>
            <person name="Ghazi I.A."/>
            <person name="Yadav M."/>
            <person name="Pandit A."/>
            <person name="Bhargava A."/>
            <person name="Sureshbabu K."/>
            <person name="Batra K."/>
            <person name="Sharma T.R."/>
            <person name="Mohapatra T."/>
            <person name="Singh N.K."/>
            <person name="Messing J."/>
            <person name="Nelson A.B."/>
            <person name="Fuks G."/>
            <person name="Kavchok S."/>
            <person name="Keizer G."/>
            <person name="Linton E."/>
            <person name="Llaca V."/>
            <person name="Song R."/>
            <person name="Tanyolac B."/>
            <person name="Young S."/>
            <person name="Ho-Il K."/>
            <person name="Hahn J.H."/>
            <person name="Sangsakoo G."/>
            <person name="Vanavichit A."/>
            <person name="de Mattos Luiz.A.T."/>
            <person name="Zimmer P.D."/>
            <person name="Malone G."/>
            <person name="Dellagostin O."/>
            <person name="de Oliveira A.C."/>
            <person name="Bevan M."/>
            <person name="Bancroft I."/>
            <person name="Minx P."/>
            <person name="Cordum H."/>
            <person name="Wilson R."/>
            <person name="Cheng Z."/>
            <person name="Jin W."/>
            <person name="Jiang J."/>
            <person name="Leong S.A."/>
            <person name="Iwama H."/>
            <person name="Gojobori T."/>
            <person name="Itoh T."/>
            <person name="Niimura Y."/>
            <person name="Fujii Y."/>
            <person name="Habara T."/>
            <person name="Sakai H."/>
            <person name="Sato Y."/>
            <person name="Wilson G."/>
            <person name="Kumar K."/>
            <person name="McCouch S."/>
            <person name="Juretic N."/>
            <person name="Hoen D."/>
            <person name="Wright S."/>
            <person name="Bruskiewich R."/>
            <person name="Bureau T."/>
            <person name="Miyao A."/>
            <person name="Hirochika H."/>
            <person name="Nishikawa T."/>
            <person name="Kadowaki K."/>
            <person name="Sugiura M."/>
            <person name="Burr B."/>
            <person name="Sasaki T."/>
        </authorList>
    </citation>
    <scope>NUCLEOTIDE SEQUENCE [LARGE SCALE GENOMIC DNA]</scope>
    <source>
        <strain evidence="2">cv. Nipponbare</strain>
    </source>
</reference>
<evidence type="ECO:0000313" key="2">
    <source>
        <dbReference type="Proteomes" id="UP000059680"/>
    </source>
</evidence>
<evidence type="ECO:0000313" key="1">
    <source>
        <dbReference type="EMBL" id="BAS79334.1"/>
    </source>
</evidence>
<dbReference type="InParanoid" id="A0A0P0VKU7"/>
<dbReference type="PaxDb" id="39947-A0A0P0VKU7"/>
<gene>
    <name evidence="1" type="ordered locus">Os02g0569601</name>
    <name evidence="1" type="ORF">OSNPB_020569601</name>
</gene>
<dbReference type="AlphaFoldDB" id="A0A0P0VKU7"/>
<dbReference type="EMBL" id="AP014958">
    <property type="protein sequence ID" value="BAS79334.1"/>
    <property type="molecule type" value="Genomic_DNA"/>
</dbReference>
<proteinExistence type="predicted"/>
<keyword evidence="2" id="KW-1185">Reference proteome</keyword>
<protein>
    <submittedName>
        <fullName evidence="1">Os02g0569601 protein</fullName>
    </submittedName>
</protein>
<accession>A0A0P0VKU7</accession>
<reference evidence="1 2" key="3">
    <citation type="journal article" date="2013" name="Rice">
        <title>Improvement of the Oryza sativa Nipponbare reference genome using next generation sequence and optical map data.</title>
        <authorList>
            <person name="Kawahara Y."/>
            <person name="de la Bastide M."/>
            <person name="Hamilton J.P."/>
            <person name="Kanamori H."/>
            <person name="McCombie W.R."/>
            <person name="Ouyang S."/>
            <person name="Schwartz D.C."/>
            <person name="Tanaka T."/>
            <person name="Wu J."/>
            <person name="Zhou S."/>
            <person name="Childs K.L."/>
            <person name="Davidson R.M."/>
            <person name="Lin H."/>
            <person name="Quesada-Ocampo L."/>
            <person name="Vaillancourt B."/>
            <person name="Sakai H."/>
            <person name="Lee S.S."/>
            <person name="Kim J."/>
            <person name="Numa H."/>
            <person name="Itoh T."/>
            <person name="Buell C.R."/>
            <person name="Matsumoto T."/>
        </authorList>
    </citation>
    <scope>NUCLEOTIDE SEQUENCE [LARGE SCALE GENOMIC DNA]</scope>
    <source>
        <strain evidence="2">cv. Nipponbare</strain>
    </source>
</reference>
<sequence length="130" mass="14319">MRESSLPAGADEDLTGAIARGAAATADGRRPGRWSTGVVFLDQVADRERWSISRHRQEASPCGIAKPARGATQLRRKTRVVARVRALPCWAMGRYLLSQPMYSSAVRVGGRIVAQPYIQESKQLVLLCYH</sequence>
<reference evidence="1 2" key="2">
    <citation type="journal article" date="2013" name="Plant Cell Physiol.">
        <title>Rice Annotation Project Database (RAP-DB): an integrative and interactive database for rice genomics.</title>
        <authorList>
            <person name="Sakai H."/>
            <person name="Lee S.S."/>
            <person name="Tanaka T."/>
            <person name="Numa H."/>
            <person name="Kim J."/>
            <person name="Kawahara Y."/>
            <person name="Wakimoto H."/>
            <person name="Yang C.C."/>
            <person name="Iwamoto M."/>
            <person name="Abe T."/>
            <person name="Yamada Y."/>
            <person name="Muto A."/>
            <person name="Inokuchi H."/>
            <person name="Ikemura T."/>
            <person name="Matsumoto T."/>
            <person name="Sasaki T."/>
            <person name="Itoh T."/>
        </authorList>
    </citation>
    <scope>NUCLEOTIDE SEQUENCE [LARGE SCALE GENOMIC DNA]</scope>
    <source>
        <strain evidence="2">cv. Nipponbare</strain>
    </source>
</reference>
<name>A0A0P0VKU7_ORYSJ</name>
<dbReference type="Proteomes" id="UP000059680">
    <property type="component" value="Chromosome 2"/>
</dbReference>